<evidence type="ECO:0000259" key="3">
    <source>
        <dbReference type="PROSITE" id="PS51186"/>
    </source>
</evidence>
<dbReference type="EMBL" id="JAJADR010000001">
    <property type="protein sequence ID" value="MCB2406856.1"/>
    <property type="molecule type" value="Genomic_DNA"/>
</dbReference>
<keyword evidence="1" id="KW-0808">Transferase</keyword>
<organism evidence="4 5">
    <name type="scientific">Hymenobacter lucidus</name>
    <dbReference type="NCBI Taxonomy" id="2880930"/>
    <lineage>
        <taxon>Bacteria</taxon>
        <taxon>Pseudomonadati</taxon>
        <taxon>Bacteroidota</taxon>
        <taxon>Cytophagia</taxon>
        <taxon>Cytophagales</taxon>
        <taxon>Hymenobacteraceae</taxon>
        <taxon>Hymenobacter</taxon>
    </lineage>
</organism>
<gene>
    <name evidence="4" type="ORF">LGH74_02600</name>
</gene>
<name>A0ABS8AM31_9BACT</name>
<dbReference type="SUPFAM" id="SSF55729">
    <property type="entry name" value="Acyl-CoA N-acyltransferases (Nat)"/>
    <property type="match status" value="1"/>
</dbReference>
<sequence length="168" mass="18277">MSTPTSPASADQLHIRPATAADEAFIRELMPRLVAFGPPAWRDPAQLTATDVAVLLHALHEPTPQRSVVVAEQNGQPVGLLHLTVNTDFYQQQHAHIADLAVTTAAEGRGIGRALLQYAEAWALERGYAWLTLSVFAQNHHARAVYERAGFGQDIIKYVKVLQPSAPG</sequence>
<dbReference type="PANTHER" id="PTHR43877">
    <property type="entry name" value="AMINOALKYLPHOSPHONATE N-ACETYLTRANSFERASE-RELATED-RELATED"/>
    <property type="match status" value="1"/>
</dbReference>
<dbReference type="InterPro" id="IPR016181">
    <property type="entry name" value="Acyl_CoA_acyltransferase"/>
</dbReference>
<evidence type="ECO:0000313" key="4">
    <source>
        <dbReference type="EMBL" id="MCB2406856.1"/>
    </source>
</evidence>
<dbReference type="Pfam" id="PF00583">
    <property type="entry name" value="Acetyltransf_1"/>
    <property type="match status" value="1"/>
</dbReference>
<proteinExistence type="predicted"/>
<dbReference type="InterPro" id="IPR000182">
    <property type="entry name" value="GNAT_dom"/>
</dbReference>
<accession>A0ABS8AM31</accession>
<keyword evidence="5" id="KW-1185">Reference proteome</keyword>
<dbReference type="Proteomes" id="UP001165296">
    <property type="component" value="Unassembled WGS sequence"/>
</dbReference>
<comment type="caution">
    <text evidence="4">The sequence shown here is derived from an EMBL/GenBank/DDBJ whole genome shotgun (WGS) entry which is preliminary data.</text>
</comment>
<evidence type="ECO:0000256" key="2">
    <source>
        <dbReference type="ARBA" id="ARBA00023315"/>
    </source>
</evidence>
<keyword evidence="2" id="KW-0012">Acyltransferase</keyword>
<evidence type="ECO:0000256" key="1">
    <source>
        <dbReference type="ARBA" id="ARBA00022679"/>
    </source>
</evidence>
<feature type="domain" description="N-acetyltransferase" evidence="3">
    <location>
        <begin position="13"/>
        <end position="167"/>
    </location>
</feature>
<dbReference type="CDD" id="cd04301">
    <property type="entry name" value="NAT_SF"/>
    <property type="match status" value="1"/>
</dbReference>
<protein>
    <submittedName>
        <fullName evidence="4">GNAT family N-acetyltransferase</fullName>
    </submittedName>
</protein>
<dbReference type="PANTHER" id="PTHR43877:SF2">
    <property type="entry name" value="AMINOALKYLPHOSPHONATE N-ACETYLTRANSFERASE-RELATED"/>
    <property type="match status" value="1"/>
</dbReference>
<dbReference type="InterPro" id="IPR050832">
    <property type="entry name" value="Bact_Acetyltransf"/>
</dbReference>
<evidence type="ECO:0000313" key="5">
    <source>
        <dbReference type="Proteomes" id="UP001165296"/>
    </source>
</evidence>
<dbReference type="RefSeq" id="WP_226171522.1">
    <property type="nucleotide sequence ID" value="NZ_JAJADR010000001.1"/>
</dbReference>
<reference evidence="4" key="1">
    <citation type="submission" date="2021-10" db="EMBL/GenBank/DDBJ databases">
        <authorList>
            <person name="Dean J.D."/>
            <person name="Kim M.K."/>
            <person name="Newey C.N."/>
            <person name="Stoker T.S."/>
            <person name="Thompson D.W."/>
            <person name="Grose J.H."/>
        </authorList>
    </citation>
    <scope>NUCLEOTIDE SEQUENCE</scope>
    <source>
        <strain evidence="4">BT178</strain>
    </source>
</reference>
<dbReference type="PROSITE" id="PS51186">
    <property type="entry name" value="GNAT"/>
    <property type="match status" value="1"/>
</dbReference>
<dbReference type="Gene3D" id="3.40.630.30">
    <property type="match status" value="1"/>
</dbReference>